<evidence type="ECO:0000256" key="2">
    <source>
        <dbReference type="ARBA" id="ARBA00009692"/>
    </source>
</evidence>
<evidence type="ECO:0000256" key="4">
    <source>
        <dbReference type="ARBA" id="ARBA00022670"/>
    </source>
</evidence>
<organism evidence="13 14">
    <name type="scientific">Enterococcus alcedinis</name>
    <dbReference type="NCBI Taxonomy" id="1274384"/>
    <lineage>
        <taxon>Bacteria</taxon>
        <taxon>Bacillati</taxon>
        <taxon>Bacillota</taxon>
        <taxon>Bacilli</taxon>
        <taxon>Lactobacillales</taxon>
        <taxon>Enterococcaceae</taxon>
        <taxon>Enterococcus</taxon>
    </lineage>
</organism>
<dbReference type="Gene3D" id="3.40.630.10">
    <property type="entry name" value="Zn peptidases"/>
    <property type="match status" value="1"/>
</dbReference>
<feature type="binding site" evidence="9 11">
    <location>
        <position position="180"/>
    </location>
    <ligand>
        <name>Zn(2+)</name>
        <dbReference type="ChEBI" id="CHEBI:29105"/>
        <label>2</label>
    </ligand>
</feature>
<feature type="binding site" evidence="9 11">
    <location>
        <position position="82"/>
    </location>
    <ligand>
        <name>Zn(2+)</name>
        <dbReference type="ChEBI" id="CHEBI:29105"/>
        <label>1</label>
    </ligand>
</feature>
<dbReference type="SUPFAM" id="SSF53187">
    <property type="entry name" value="Zn-dependent exopeptidases"/>
    <property type="match status" value="1"/>
</dbReference>
<reference evidence="13" key="1">
    <citation type="journal article" date="2014" name="Int. J. Syst. Evol. Microbiol.">
        <title>Complete genome sequence of Corynebacterium casei LMG S-19264T (=DSM 44701T), isolated from a smear-ripened cheese.</title>
        <authorList>
            <consortium name="US DOE Joint Genome Institute (JGI-PGF)"/>
            <person name="Walter F."/>
            <person name="Albersmeier A."/>
            <person name="Kalinowski J."/>
            <person name="Ruckert C."/>
        </authorList>
    </citation>
    <scope>NUCLEOTIDE SEQUENCE</scope>
    <source>
        <strain evidence="13">CCM 8433</strain>
    </source>
</reference>
<evidence type="ECO:0000313" key="13">
    <source>
        <dbReference type="EMBL" id="GGI66066.1"/>
    </source>
</evidence>
<dbReference type="EC" id="3.4.11.4" evidence="9"/>
<keyword evidence="8 9" id="KW-0482">Metalloprotease</keyword>
<feature type="binding site" evidence="9 11">
    <location>
        <position position="145"/>
    </location>
    <ligand>
        <name>Zn(2+)</name>
        <dbReference type="ChEBI" id="CHEBI:29105"/>
        <label>2</label>
    </ligand>
</feature>
<evidence type="ECO:0000256" key="9">
    <source>
        <dbReference type="HAMAP-Rule" id="MF_00550"/>
    </source>
</evidence>
<dbReference type="NCBIfam" id="NF003976">
    <property type="entry name" value="PRK05469.1"/>
    <property type="match status" value="1"/>
</dbReference>
<dbReference type="Proteomes" id="UP000622610">
    <property type="component" value="Unassembled WGS sequence"/>
</dbReference>
<dbReference type="Pfam" id="PF07687">
    <property type="entry name" value="M20_dimer"/>
    <property type="match status" value="1"/>
</dbReference>
<comment type="cofactor">
    <cofactor evidence="9 11">
        <name>Zn(2+)</name>
        <dbReference type="ChEBI" id="CHEBI:29105"/>
    </cofactor>
    <text evidence="9 11">Binds 2 Zn(2+) ions per subunit.</text>
</comment>
<dbReference type="EMBL" id="BMDT01000007">
    <property type="protein sequence ID" value="GGI66066.1"/>
    <property type="molecule type" value="Genomic_DNA"/>
</dbReference>
<dbReference type="GO" id="GO:0006508">
    <property type="term" value="P:proteolysis"/>
    <property type="evidence" value="ECO:0007669"/>
    <property type="project" value="UniProtKB-UniRule"/>
</dbReference>
<reference evidence="13" key="2">
    <citation type="submission" date="2020-09" db="EMBL/GenBank/DDBJ databases">
        <authorList>
            <person name="Sun Q."/>
            <person name="Sedlacek I."/>
        </authorList>
    </citation>
    <scope>NUCLEOTIDE SEQUENCE</scope>
    <source>
        <strain evidence="13">CCM 8433</strain>
    </source>
</reference>
<evidence type="ECO:0000256" key="8">
    <source>
        <dbReference type="ARBA" id="ARBA00023049"/>
    </source>
</evidence>
<evidence type="ECO:0000256" key="11">
    <source>
        <dbReference type="PIRSR" id="PIRSR037215-2"/>
    </source>
</evidence>
<dbReference type="GO" id="GO:0005829">
    <property type="term" value="C:cytosol"/>
    <property type="evidence" value="ECO:0007669"/>
    <property type="project" value="TreeGrafter"/>
</dbReference>
<dbReference type="GO" id="GO:0043171">
    <property type="term" value="P:peptide catabolic process"/>
    <property type="evidence" value="ECO:0007669"/>
    <property type="project" value="UniProtKB-UniRule"/>
</dbReference>
<evidence type="ECO:0000256" key="10">
    <source>
        <dbReference type="PIRSR" id="PIRSR037215-1"/>
    </source>
</evidence>
<dbReference type="SUPFAM" id="SSF55031">
    <property type="entry name" value="Bacterial exopeptidase dimerisation domain"/>
    <property type="match status" value="1"/>
</dbReference>
<dbReference type="InterPro" id="IPR002933">
    <property type="entry name" value="Peptidase_M20"/>
</dbReference>
<comment type="catalytic activity">
    <reaction evidence="1 9">
        <text>Release of the N-terminal residue from a tripeptide.</text>
        <dbReference type="EC" id="3.4.11.4"/>
    </reaction>
</comment>
<dbReference type="RefSeq" id="WP_188367899.1">
    <property type="nucleotide sequence ID" value="NZ_BMDT01000007.1"/>
</dbReference>
<evidence type="ECO:0000256" key="5">
    <source>
        <dbReference type="ARBA" id="ARBA00022723"/>
    </source>
</evidence>
<dbReference type="InterPro" id="IPR011650">
    <property type="entry name" value="Peptidase_M20_dimer"/>
</dbReference>
<evidence type="ECO:0000256" key="6">
    <source>
        <dbReference type="ARBA" id="ARBA00022801"/>
    </source>
</evidence>
<feature type="binding site" evidence="9 11">
    <location>
        <position position="384"/>
    </location>
    <ligand>
        <name>Zn(2+)</name>
        <dbReference type="ChEBI" id="CHEBI:29105"/>
        <label>2</label>
    </ligand>
</feature>
<dbReference type="Gene3D" id="3.30.70.360">
    <property type="match status" value="1"/>
</dbReference>
<dbReference type="CDD" id="cd03892">
    <property type="entry name" value="M20_peptT"/>
    <property type="match status" value="1"/>
</dbReference>
<feature type="binding site" evidence="9 11">
    <location>
        <position position="145"/>
    </location>
    <ligand>
        <name>Zn(2+)</name>
        <dbReference type="ChEBI" id="CHEBI:29105"/>
        <label>1</label>
    </ligand>
</feature>
<comment type="function">
    <text evidence="9">Cleaves the N-terminal amino acid of tripeptides.</text>
</comment>
<feature type="active site" evidence="9 10">
    <location>
        <position position="84"/>
    </location>
</feature>
<keyword evidence="4 9" id="KW-0645">Protease</keyword>
<feature type="active site" description="Proton acceptor" evidence="9 10">
    <location>
        <position position="179"/>
    </location>
</feature>
<dbReference type="AlphaFoldDB" id="A0A917N574"/>
<keyword evidence="3 9" id="KW-0031">Aminopeptidase</keyword>
<dbReference type="NCBIfam" id="TIGR01882">
    <property type="entry name" value="peptidase-T"/>
    <property type="match status" value="1"/>
</dbReference>
<keyword evidence="9" id="KW-0963">Cytoplasm</keyword>
<dbReference type="PIRSF" id="PIRSF037215">
    <property type="entry name" value="Peptidase_M20B"/>
    <property type="match status" value="1"/>
</dbReference>
<evidence type="ECO:0000256" key="3">
    <source>
        <dbReference type="ARBA" id="ARBA00022438"/>
    </source>
</evidence>
<gene>
    <name evidence="9 13" type="primary">pepT</name>
    <name evidence="13" type="ORF">GCM10011482_17200</name>
</gene>
<dbReference type="NCBIfam" id="NF009920">
    <property type="entry name" value="PRK13381.1"/>
    <property type="match status" value="1"/>
</dbReference>
<dbReference type="Pfam" id="PF01546">
    <property type="entry name" value="Peptidase_M20"/>
    <property type="match status" value="1"/>
</dbReference>
<feature type="domain" description="Peptidase M20 dimerisation" evidence="12">
    <location>
        <begin position="211"/>
        <end position="311"/>
    </location>
</feature>
<keyword evidence="7 9" id="KW-0862">Zinc</keyword>
<keyword evidence="14" id="KW-1185">Reference proteome</keyword>
<keyword evidence="6 9" id="KW-0378">Hydrolase</keyword>
<sequence length="411" mass="45404">MSKYENLLPRFLRYVQIETQSDPTSMTTPSTESQIEFALILKEELEALGMSDVLYNESNGFVMATLPANTEKEVPSIGFVAHLDTADFNAVDVKPQIIENYDGQSTIPLDQAGKYTLNVKDFPNLKNYKGQTLITTDGSTLLGADDKSGIAEIMTAMEILLNHPEIEHGKIKVAFGPDEEIGVGANKFDVDQFAVDFAYTMDGGPVGELQYETFNAAQADVTIHGKNVHPGTAKNTLINALTLAIEFNNALPADEVPEKTEGSEGFFHLMNLAGNPEEATFSIIIRDHDREKFAERKALVLAIQEEINRRFDEERVVIELNDNYYNMKEVIEKDMSIVELAKNAMLELGIEPLIEPVRGGTDGSKISFMGIPTPNIFAGGENMHGRFEFVALESMEKATDVIVKIAELNAK</sequence>
<comment type="similarity">
    <text evidence="2 9">Belongs to the peptidase M20B family.</text>
</comment>
<dbReference type="GO" id="GO:0008237">
    <property type="term" value="F:metallopeptidase activity"/>
    <property type="evidence" value="ECO:0007669"/>
    <property type="project" value="UniProtKB-KW"/>
</dbReference>
<dbReference type="GO" id="GO:0045148">
    <property type="term" value="F:tripeptide aminopeptidase activity"/>
    <property type="evidence" value="ECO:0007669"/>
    <property type="project" value="UniProtKB-UniRule"/>
</dbReference>
<evidence type="ECO:0000256" key="1">
    <source>
        <dbReference type="ARBA" id="ARBA00000870"/>
    </source>
</evidence>
<dbReference type="PANTHER" id="PTHR42994:SF1">
    <property type="entry name" value="PEPTIDASE T"/>
    <property type="match status" value="1"/>
</dbReference>
<dbReference type="InterPro" id="IPR010161">
    <property type="entry name" value="Peptidase_M20B"/>
</dbReference>
<dbReference type="GO" id="GO:0008270">
    <property type="term" value="F:zinc ion binding"/>
    <property type="evidence" value="ECO:0007669"/>
    <property type="project" value="UniProtKB-UniRule"/>
</dbReference>
<dbReference type="PROSITE" id="PS00759">
    <property type="entry name" value="ARGE_DAPE_CPG2_2"/>
    <property type="match status" value="1"/>
</dbReference>
<dbReference type="HAMAP" id="MF_00550">
    <property type="entry name" value="Aminopeptidase_M20"/>
    <property type="match status" value="1"/>
</dbReference>
<dbReference type="InterPro" id="IPR001261">
    <property type="entry name" value="ArgE/DapE_CS"/>
</dbReference>
<dbReference type="PANTHER" id="PTHR42994">
    <property type="entry name" value="PEPTIDASE T"/>
    <property type="match status" value="1"/>
</dbReference>
<comment type="subcellular location">
    <subcellularLocation>
        <location evidence="9">Cytoplasm</location>
    </subcellularLocation>
</comment>
<name>A0A917N574_9ENTE</name>
<evidence type="ECO:0000313" key="14">
    <source>
        <dbReference type="Proteomes" id="UP000622610"/>
    </source>
</evidence>
<keyword evidence="5 9" id="KW-0479">Metal-binding</keyword>
<feature type="binding site" evidence="9 11">
    <location>
        <position position="202"/>
    </location>
    <ligand>
        <name>Zn(2+)</name>
        <dbReference type="ChEBI" id="CHEBI:29105"/>
        <label>1</label>
    </ligand>
</feature>
<accession>A0A917N574</accession>
<protein>
    <recommendedName>
        <fullName evidence="9">Peptidase T</fullName>
        <ecNumber evidence="9">3.4.11.4</ecNumber>
    </recommendedName>
    <alternativeName>
        <fullName evidence="9">Aminotripeptidase</fullName>
        <shortName evidence="9">Tripeptidase</shortName>
    </alternativeName>
    <alternativeName>
        <fullName evidence="9">Tripeptide aminopeptidase</fullName>
    </alternativeName>
</protein>
<dbReference type="InterPro" id="IPR036264">
    <property type="entry name" value="Bact_exopeptidase_dim_dom"/>
</dbReference>
<dbReference type="PROSITE" id="PS00758">
    <property type="entry name" value="ARGE_DAPE_CPG2_1"/>
    <property type="match status" value="1"/>
</dbReference>
<evidence type="ECO:0000256" key="7">
    <source>
        <dbReference type="ARBA" id="ARBA00022833"/>
    </source>
</evidence>
<proteinExistence type="inferred from homology"/>
<comment type="caution">
    <text evidence="13">The sequence shown here is derived from an EMBL/GenBank/DDBJ whole genome shotgun (WGS) entry which is preliminary data.</text>
</comment>
<evidence type="ECO:0000259" key="12">
    <source>
        <dbReference type="Pfam" id="PF07687"/>
    </source>
</evidence>